<evidence type="ECO:0000256" key="3">
    <source>
        <dbReference type="SAM" id="Phobius"/>
    </source>
</evidence>
<keyword evidence="3" id="KW-1133">Transmembrane helix</keyword>
<comment type="caution">
    <text evidence="5">The sequence shown here is derived from an EMBL/GenBank/DDBJ whole genome shotgun (WGS) entry which is preliminary data.</text>
</comment>
<keyword evidence="3" id="KW-0812">Transmembrane</keyword>
<dbReference type="InterPro" id="IPR051203">
    <property type="entry name" value="Polysaccharide_Synthase-Rel"/>
</dbReference>
<dbReference type="CDD" id="cd05237">
    <property type="entry name" value="UDP_invert_4-6DH_SDR_e"/>
    <property type="match status" value="1"/>
</dbReference>
<name>A0ABX3MYJ8_9RHOB</name>
<evidence type="ECO:0000313" key="5">
    <source>
        <dbReference type="EMBL" id="OOY24603.1"/>
    </source>
</evidence>
<organism evidence="5 6">
    <name type="scientific">Thioclava sediminum</name>
    <dbReference type="NCBI Taxonomy" id="1915319"/>
    <lineage>
        <taxon>Bacteria</taxon>
        <taxon>Pseudomonadati</taxon>
        <taxon>Pseudomonadota</taxon>
        <taxon>Alphaproteobacteria</taxon>
        <taxon>Rhodobacterales</taxon>
        <taxon>Paracoccaceae</taxon>
        <taxon>Thioclava</taxon>
    </lineage>
</organism>
<keyword evidence="6" id="KW-1185">Reference proteome</keyword>
<dbReference type="Gene3D" id="3.40.50.720">
    <property type="entry name" value="NAD(P)-binding Rossmann-like Domain"/>
    <property type="match status" value="2"/>
</dbReference>
<dbReference type="InterPro" id="IPR003869">
    <property type="entry name" value="Polysac_CapD-like"/>
</dbReference>
<accession>A0ABX3MYJ8</accession>
<sequence length="703" mass="74729">MREALTDKIATRLIALSRPRKAAVIATLDALLAMACLALVLQLTPALSRWSLEMDAWLLVLTGSGLAAVASLGTGLARLPLKDFAMLGAGKAVVLSCLLALALWVGLGWQGGDTALFFGCAFLSGIVVQRWALLALTGWLYRRSNVVSRIAIYGATPEGIALARALRDRSGFLTCAYLDDSPVLRGATLYGVPVLGPAAREALIRKFNVDRVVLADPRLPEPRKAALARDLSSLGLRCEALPDFALLVGGADLAARLEPVRPERWLGRCEITGDDPPEAEFYCGKSVLISGAGGSIGAELCRQILVCGPAKLVLLELSEPALFALLSDLTPLAARAGVDLVTRLGSAGDAALVREIFAREAIDAVFHAAAYKHVALVEENPLSGFANNVTATVCLARAARAAKVARFVLISSDKAIAPRSAMGASKRMAELVVQDLATRAGATVFSIVRFGNVIGSSGSVVPIFERQIAQGGPITLTDPDATRYFMTIAEAARLVLIAGRWEVSGRVYALDMGAPIRIGDLARQMVEARGLRLRGPDCPDGEIELLRIGLRRGEKLHEAPVTGAHSCATAHPKITHAPVAHLSERETALLLRYLDMALAQRCRERLEELISTLRRMEGDALPPLVLDEASRLQSADAREIDVTDKDWCRQNGTPGSEVASAVNEDAAFVPAETRGIALPTPMPLCPAPPRPARGARQAKGSLG</sequence>
<gene>
    <name evidence="5" type="ORF">BMI91_11325</name>
</gene>
<evidence type="ECO:0000313" key="6">
    <source>
        <dbReference type="Proteomes" id="UP000190787"/>
    </source>
</evidence>
<dbReference type="InterPro" id="IPR029063">
    <property type="entry name" value="SAM-dependent_MTases_sf"/>
</dbReference>
<dbReference type="InterPro" id="IPR057326">
    <property type="entry name" value="KR_dom"/>
</dbReference>
<feature type="transmembrane region" description="Helical" evidence="3">
    <location>
        <begin position="56"/>
        <end position="77"/>
    </location>
</feature>
<evidence type="ECO:0000259" key="4">
    <source>
        <dbReference type="SMART" id="SM00822"/>
    </source>
</evidence>
<feature type="transmembrane region" description="Helical" evidence="3">
    <location>
        <begin position="89"/>
        <end position="109"/>
    </location>
</feature>
<protein>
    <recommendedName>
        <fullName evidence="4">Ketoreductase domain-containing protein</fullName>
    </recommendedName>
</protein>
<comment type="similarity">
    <text evidence="1">Belongs to the polysaccharide synthase family.</text>
</comment>
<dbReference type="PANTHER" id="PTHR43318">
    <property type="entry name" value="UDP-N-ACETYLGLUCOSAMINE 4,6-DEHYDRATASE"/>
    <property type="match status" value="1"/>
</dbReference>
<evidence type="ECO:0000256" key="1">
    <source>
        <dbReference type="ARBA" id="ARBA00007430"/>
    </source>
</evidence>
<dbReference type="InterPro" id="IPR036291">
    <property type="entry name" value="NAD(P)-bd_dom_sf"/>
</dbReference>
<dbReference type="RefSeq" id="WP_078604965.1">
    <property type="nucleotide sequence ID" value="NZ_MPZV01000002.1"/>
</dbReference>
<dbReference type="Proteomes" id="UP000190787">
    <property type="component" value="Unassembled WGS sequence"/>
</dbReference>
<evidence type="ECO:0000256" key="2">
    <source>
        <dbReference type="SAM" id="MobiDB-lite"/>
    </source>
</evidence>
<proteinExistence type="inferred from homology"/>
<feature type="domain" description="Ketoreductase" evidence="4">
    <location>
        <begin position="285"/>
        <end position="456"/>
    </location>
</feature>
<reference evidence="5 6" key="1">
    <citation type="submission" date="2016-11" db="EMBL/GenBank/DDBJ databases">
        <title>A multilocus sequence analysis scheme for characterization of bacteria in the genus Thioclava.</title>
        <authorList>
            <person name="Liu Y."/>
            <person name="Shao Z."/>
        </authorList>
    </citation>
    <scope>NUCLEOTIDE SEQUENCE [LARGE SCALE GENOMIC DNA]</scope>
    <source>
        <strain evidence="5 6">TAW-CT134</strain>
    </source>
</reference>
<feature type="transmembrane region" description="Helical" evidence="3">
    <location>
        <begin position="21"/>
        <end position="44"/>
    </location>
</feature>
<dbReference type="PANTHER" id="PTHR43318:SF1">
    <property type="entry name" value="POLYSACCHARIDE BIOSYNTHESIS PROTEIN EPSC-RELATED"/>
    <property type="match status" value="1"/>
</dbReference>
<dbReference type="SUPFAM" id="SSF53335">
    <property type="entry name" value="S-adenosyl-L-methionine-dependent methyltransferases"/>
    <property type="match status" value="1"/>
</dbReference>
<dbReference type="EMBL" id="MPZV01000002">
    <property type="protein sequence ID" value="OOY24603.1"/>
    <property type="molecule type" value="Genomic_DNA"/>
</dbReference>
<keyword evidence="3" id="KW-0472">Membrane</keyword>
<feature type="compositionally biased region" description="Pro residues" evidence="2">
    <location>
        <begin position="680"/>
        <end position="691"/>
    </location>
</feature>
<dbReference type="SUPFAM" id="SSF51735">
    <property type="entry name" value="NAD(P)-binding Rossmann-fold domains"/>
    <property type="match status" value="1"/>
</dbReference>
<dbReference type="SMART" id="SM00822">
    <property type="entry name" value="PKS_KR"/>
    <property type="match status" value="1"/>
</dbReference>
<feature type="compositionally biased region" description="Low complexity" evidence="2">
    <location>
        <begin position="692"/>
        <end position="703"/>
    </location>
</feature>
<dbReference type="Pfam" id="PF02719">
    <property type="entry name" value="Polysacc_synt_2"/>
    <property type="match status" value="1"/>
</dbReference>
<feature type="region of interest" description="Disordered" evidence="2">
    <location>
        <begin position="678"/>
        <end position="703"/>
    </location>
</feature>